<dbReference type="GO" id="GO:0009086">
    <property type="term" value="P:methionine biosynthetic process"/>
    <property type="evidence" value="ECO:0007669"/>
    <property type="project" value="InterPro"/>
</dbReference>
<dbReference type="PANTHER" id="PTHR11103">
    <property type="entry name" value="SLR1189 PROTEIN"/>
    <property type="match status" value="1"/>
</dbReference>
<dbReference type="EMBL" id="UINC01003712">
    <property type="protein sequence ID" value="SVA08640.1"/>
    <property type="molecule type" value="Genomic_DNA"/>
</dbReference>
<accession>A0A381SX97</accession>
<dbReference type="InterPro" id="IPR036589">
    <property type="entry name" value="HCY_dom_sf"/>
</dbReference>
<evidence type="ECO:0000256" key="1">
    <source>
        <dbReference type="ARBA" id="ARBA00022603"/>
    </source>
</evidence>
<dbReference type="Pfam" id="PF02574">
    <property type="entry name" value="S-methyl_trans"/>
    <property type="match status" value="1"/>
</dbReference>
<evidence type="ECO:0000256" key="2">
    <source>
        <dbReference type="ARBA" id="ARBA00022679"/>
    </source>
</evidence>
<feature type="domain" description="Hcy-binding" evidence="3">
    <location>
        <begin position="1"/>
        <end position="292"/>
    </location>
</feature>
<evidence type="ECO:0000313" key="4">
    <source>
        <dbReference type="EMBL" id="SVA08640.1"/>
    </source>
</evidence>
<name>A0A381SX97_9ZZZZ</name>
<gene>
    <name evidence="4" type="ORF">METZ01_LOCUS61494</name>
</gene>
<evidence type="ECO:0000259" key="3">
    <source>
        <dbReference type="PROSITE" id="PS50970"/>
    </source>
</evidence>
<dbReference type="GO" id="GO:0032259">
    <property type="term" value="P:methylation"/>
    <property type="evidence" value="ECO:0007669"/>
    <property type="project" value="UniProtKB-KW"/>
</dbReference>
<dbReference type="InterPro" id="IPR017226">
    <property type="entry name" value="BHMT-like"/>
</dbReference>
<dbReference type="InterPro" id="IPR003726">
    <property type="entry name" value="HCY_dom"/>
</dbReference>
<protein>
    <recommendedName>
        <fullName evidence="3">Hcy-binding domain-containing protein</fullName>
    </recommendedName>
</protein>
<dbReference type="GO" id="GO:0008168">
    <property type="term" value="F:methyltransferase activity"/>
    <property type="evidence" value="ECO:0007669"/>
    <property type="project" value="UniProtKB-KW"/>
</dbReference>
<sequence length="300" mass="33041">MKDNFKSGKDKVLLMDGAMGTELIREGLDLSLPLWSGDINLTHPGYVSKIHEEYVQAGADILTTNTFRTTPRTYIHAGYSKLEARERARKSLKSAVDLAKKAAGEKCYVAGSIAPLEDCYSPERFPGDEEALGEFYELGKWLTSAGVDFLLFETMGCGKEINAALQATSDINIPRWISLILKNGNTLLDGSGLRETLFELRNQGIEKVLLNCNVLRITGEGLEIIKEHWKNSWGVYPNAGLKMPSKGGHISSTVSMNQFVTEMRRFLKMGAQVVGACCGSTPGHILELRKCVDIFTKGES</sequence>
<proteinExistence type="predicted"/>
<dbReference type="AlphaFoldDB" id="A0A381SX97"/>
<keyword evidence="2" id="KW-0808">Transferase</keyword>
<dbReference type="Gene3D" id="3.20.20.330">
    <property type="entry name" value="Homocysteine-binding-like domain"/>
    <property type="match status" value="1"/>
</dbReference>
<dbReference type="PANTHER" id="PTHR11103:SF18">
    <property type="entry name" value="SLR1189 PROTEIN"/>
    <property type="match status" value="1"/>
</dbReference>
<dbReference type="PROSITE" id="PS50970">
    <property type="entry name" value="HCY"/>
    <property type="match status" value="1"/>
</dbReference>
<dbReference type="SUPFAM" id="SSF82282">
    <property type="entry name" value="Homocysteine S-methyltransferase"/>
    <property type="match status" value="1"/>
</dbReference>
<dbReference type="PIRSF" id="PIRSF037505">
    <property type="entry name" value="Betaine_HMT"/>
    <property type="match status" value="1"/>
</dbReference>
<organism evidence="4">
    <name type="scientific">marine metagenome</name>
    <dbReference type="NCBI Taxonomy" id="408172"/>
    <lineage>
        <taxon>unclassified sequences</taxon>
        <taxon>metagenomes</taxon>
        <taxon>ecological metagenomes</taxon>
    </lineage>
</organism>
<dbReference type="GO" id="GO:0008270">
    <property type="term" value="F:zinc ion binding"/>
    <property type="evidence" value="ECO:0007669"/>
    <property type="project" value="InterPro"/>
</dbReference>
<reference evidence="4" key="1">
    <citation type="submission" date="2018-05" db="EMBL/GenBank/DDBJ databases">
        <authorList>
            <person name="Lanie J.A."/>
            <person name="Ng W.-L."/>
            <person name="Kazmierczak K.M."/>
            <person name="Andrzejewski T.M."/>
            <person name="Davidsen T.M."/>
            <person name="Wayne K.J."/>
            <person name="Tettelin H."/>
            <person name="Glass J.I."/>
            <person name="Rusch D."/>
            <person name="Podicherti R."/>
            <person name="Tsui H.-C.T."/>
            <person name="Winkler M.E."/>
        </authorList>
    </citation>
    <scope>NUCLEOTIDE SEQUENCE</scope>
</reference>
<keyword evidence="1" id="KW-0489">Methyltransferase</keyword>